<feature type="transmembrane region" description="Helical" evidence="10">
    <location>
        <begin position="360"/>
        <end position="377"/>
    </location>
</feature>
<feature type="transmembrane region" description="Helical" evidence="10">
    <location>
        <begin position="233"/>
        <end position="249"/>
    </location>
</feature>
<feature type="transmembrane region" description="Helical" evidence="10">
    <location>
        <begin position="97"/>
        <end position="124"/>
    </location>
</feature>
<evidence type="ECO:0000313" key="11">
    <source>
        <dbReference type="EMBL" id="SDF86978.1"/>
    </source>
</evidence>
<dbReference type="GO" id="GO:0009252">
    <property type="term" value="P:peptidoglycan biosynthetic process"/>
    <property type="evidence" value="ECO:0007669"/>
    <property type="project" value="UniProtKB-KW"/>
</dbReference>
<dbReference type="PANTHER" id="PTHR47019:SF1">
    <property type="entry name" value="LIPID II FLIPPASE MURJ"/>
    <property type="match status" value="1"/>
</dbReference>
<reference evidence="12" key="1">
    <citation type="submission" date="2016-10" db="EMBL/GenBank/DDBJ databases">
        <authorList>
            <person name="Varghese N."/>
            <person name="Submissions S."/>
        </authorList>
    </citation>
    <scope>NUCLEOTIDE SEQUENCE [LARGE SCALE GENOMIC DNA]</scope>
    <source>
        <strain evidence="12">Gh-67</strain>
    </source>
</reference>
<feature type="transmembrane region" description="Helical" evidence="10">
    <location>
        <begin position="448"/>
        <end position="465"/>
    </location>
</feature>
<evidence type="ECO:0000256" key="2">
    <source>
        <dbReference type="ARBA" id="ARBA00022475"/>
    </source>
</evidence>
<feature type="transmembrane region" description="Helical" evidence="10">
    <location>
        <begin position="322"/>
        <end position="340"/>
    </location>
</feature>
<comment type="function">
    <text evidence="8">Involved in peptidoglycan biosynthesis. Transports lipid-linked peptidoglycan precursors from the inner to the outer leaflet of the cytoplasmic membrane.</text>
</comment>
<evidence type="ECO:0000256" key="4">
    <source>
        <dbReference type="ARBA" id="ARBA00022960"/>
    </source>
</evidence>
<dbReference type="GO" id="GO:0008360">
    <property type="term" value="P:regulation of cell shape"/>
    <property type="evidence" value="ECO:0007669"/>
    <property type="project" value="UniProtKB-KW"/>
</dbReference>
<evidence type="ECO:0000313" key="12">
    <source>
        <dbReference type="Proteomes" id="UP000199705"/>
    </source>
</evidence>
<dbReference type="GO" id="GO:0034204">
    <property type="term" value="P:lipid translocation"/>
    <property type="evidence" value="ECO:0007669"/>
    <property type="project" value="TreeGrafter"/>
</dbReference>
<dbReference type="InterPro" id="IPR004268">
    <property type="entry name" value="MurJ"/>
</dbReference>
<feature type="transmembrane region" description="Helical" evidence="10">
    <location>
        <begin position="477"/>
        <end position="498"/>
    </location>
</feature>
<name>A0A1G7PLB5_9SPHI</name>
<keyword evidence="5" id="KW-0573">Peptidoglycan synthesis</keyword>
<proteinExistence type="inferred from homology"/>
<dbReference type="STRING" id="551996.SAMN05192573_101597"/>
<evidence type="ECO:0000256" key="6">
    <source>
        <dbReference type="ARBA" id="ARBA00022989"/>
    </source>
</evidence>
<feature type="transmembrane region" description="Helical" evidence="10">
    <location>
        <begin position="281"/>
        <end position="301"/>
    </location>
</feature>
<feature type="transmembrane region" description="Helical" evidence="10">
    <location>
        <begin position="53"/>
        <end position="76"/>
    </location>
</feature>
<dbReference type="AlphaFoldDB" id="A0A1G7PLB5"/>
<dbReference type="GO" id="GO:0015648">
    <property type="term" value="F:lipid-linked peptidoglycan transporter activity"/>
    <property type="evidence" value="ECO:0007669"/>
    <property type="project" value="TreeGrafter"/>
</dbReference>
<keyword evidence="4" id="KW-0133">Cell shape</keyword>
<dbReference type="InterPro" id="IPR051050">
    <property type="entry name" value="Lipid_II_flippase_MurJ/MviN"/>
</dbReference>
<keyword evidence="3 10" id="KW-0812">Transmembrane</keyword>
<protein>
    <submittedName>
        <fullName evidence="11">Murein biosynthesis integral membrane protein MurJ</fullName>
    </submittedName>
</protein>
<accession>A0A1G7PLB5</accession>
<feature type="transmembrane region" description="Helical" evidence="10">
    <location>
        <begin position="414"/>
        <end position="436"/>
    </location>
</feature>
<sequence>MKFKSKLNQYFKKSSIAITIGLGGLKLIKAVLTLVIIILSAKYFGASSDRDAWLVGVSIITVFIQLLFGPINETFITKYIHIREEESEQSVNDATNSLVSTIIILSLIISAGIFCFADSLANLFAPGFTEDQRKVLVLMIDILIPSLIMLEIVNIWSSILNAYKSYFIPDLFSFVSLTLNIILIIILSPSIGIYSLIVSAYIGSILLLIILYRELKYKFNYSFKFIIPNFQQVKPFFLFALPLYVNYLFSQADTIIERNITTTKGTGSVSMLDYARKFTELPTGLMIAVVTTVLTPLLSLYAVKNTAKELMEETQKYFRFTILLILPISIMLIIAPREIIEVVLVRGKFVEQYVNPTSLLLRWYGLGLFAVIFYVVYTQLLIAQKKVYFFSKVVILTYVVKIGFNIFFNNYFELNTFPISSMLSNFIMGLILMYFGLKEFRKKMLTDAFFMLLIFSLLATGGLFFHDYLKPYLKNNLLVIFISFAFIFSFELILILILRIDEAKIISRFFSSSYKRVFLNGKKD</sequence>
<evidence type="ECO:0000256" key="10">
    <source>
        <dbReference type="SAM" id="Phobius"/>
    </source>
</evidence>
<feature type="transmembrane region" description="Helical" evidence="10">
    <location>
        <begin position="136"/>
        <end position="156"/>
    </location>
</feature>
<dbReference type="GO" id="GO:0005886">
    <property type="term" value="C:plasma membrane"/>
    <property type="evidence" value="ECO:0007669"/>
    <property type="project" value="UniProtKB-SubCell"/>
</dbReference>
<feature type="transmembrane region" description="Helical" evidence="10">
    <location>
        <begin position="389"/>
        <end position="408"/>
    </location>
</feature>
<gene>
    <name evidence="11" type="ORF">SAMN05192573_101597</name>
</gene>
<dbReference type="RefSeq" id="WP_091162790.1">
    <property type="nucleotide sequence ID" value="NZ_FNCG01000001.1"/>
</dbReference>
<dbReference type="Proteomes" id="UP000199705">
    <property type="component" value="Unassembled WGS sequence"/>
</dbReference>
<feature type="transmembrane region" description="Helical" evidence="10">
    <location>
        <begin position="193"/>
        <end position="212"/>
    </location>
</feature>
<dbReference type="EMBL" id="FNCG01000001">
    <property type="protein sequence ID" value="SDF86978.1"/>
    <property type="molecule type" value="Genomic_DNA"/>
</dbReference>
<evidence type="ECO:0000256" key="8">
    <source>
        <dbReference type="ARBA" id="ARBA00060041"/>
    </source>
</evidence>
<feature type="transmembrane region" description="Helical" evidence="10">
    <location>
        <begin position="168"/>
        <end position="187"/>
    </location>
</feature>
<keyword evidence="6 10" id="KW-1133">Transmembrane helix</keyword>
<evidence type="ECO:0000256" key="1">
    <source>
        <dbReference type="ARBA" id="ARBA00004651"/>
    </source>
</evidence>
<keyword evidence="12" id="KW-1185">Reference proteome</keyword>
<keyword evidence="2" id="KW-1003">Cell membrane</keyword>
<comment type="subcellular location">
    <subcellularLocation>
        <location evidence="1">Cell membrane</location>
        <topology evidence="1">Multi-pass membrane protein</topology>
    </subcellularLocation>
</comment>
<keyword evidence="7 10" id="KW-0472">Membrane</keyword>
<comment type="similarity">
    <text evidence="9">Belongs to the MurJ/MviN family.</text>
</comment>
<dbReference type="PRINTS" id="PR01806">
    <property type="entry name" value="VIRFACTRMVIN"/>
</dbReference>
<dbReference type="PANTHER" id="PTHR47019">
    <property type="entry name" value="LIPID II FLIPPASE MURJ"/>
    <property type="match status" value="1"/>
</dbReference>
<evidence type="ECO:0000256" key="9">
    <source>
        <dbReference type="ARBA" id="ARBA00061532"/>
    </source>
</evidence>
<evidence type="ECO:0000256" key="7">
    <source>
        <dbReference type="ARBA" id="ARBA00023136"/>
    </source>
</evidence>
<dbReference type="Pfam" id="PF03023">
    <property type="entry name" value="MurJ"/>
    <property type="match status" value="1"/>
</dbReference>
<evidence type="ECO:0000256" key="5">
    <source>
        <dbReference type="ARBA" id="ARBA00022984"/>
    </source>
</evidence>
<evidence type="ECO:0000256" key="3">
    <source>
        <dbReference type="ARBA" id="ARBA00022692"/>
    </source>
</evidence>
<feature type="transmembrane region" description="Helical" evidence="10">
    <location>
        <begin position="20"/>
        <end position="41"/>
    </location>
</feature>
<organism evidence="11 12">
    <name type="scientific">Mucilaginibacter gossypii</name>
    <dbReference type="NCBI Taxonomy" id="551996"/>
    <lineage>
        <taxon>Bacteria</taxon>
        <taxon>Pseudomonadati</taxon>
        <taxon>Bacteroidota</taxon>
        <taxon>Sphingobacteriia</taxon>
        <taxon>Sphingobacteriales</taxon>
        <taxon>Sphingobacteriaceae</taxon>
        <taxon>Mucilaginibacter</taxon>
    </lineage>
</organism>